<name>T1GSX6_MEGSC</name>
<reference evidence="14" key="1">
    <citation type="submission" date="2013-02" db="EMBL/GenBank/DDBJ databases">
        <authorList>
            <person name="Hughes D."/>
        </authorList>
    </citation>
    <scope>NUCLEOTIDE SEQUENCE</scope>
    <source>
        <strain>Durham</strain>
        <strain evidence="14">NC isolate 2 -- Noor lab</strain>
    </source>
</reference>
<keyword evidence="6" id="KW-0963">Cytoplasm</keyword>
<organism evidence="13 14">
    <name type="scientific">Megaselia scalaris</name>
    <name type="common">Humpbacked fly</name>
    <name type="synonym">Phora scalaris</name>
    <dbReference type="NCBI Taxonomy" id="36166"/>
    <lineage>
        <taxon>Eukaryota</taxon>
        <taxon>Metazoa</taxon>
        <taxon>Ecdysozoa</taxon>
        <taxon>Arthropoda</taxon>
        <taxon>Hexapoda</taxon>
        <taxon>Insecta</taxon>
        <taxon>Pterygota</taxon>
        <taxon>Neoptera</taxon>
        <taxon>Endopterygota</taxon>
        <taxon>Diptera</taxon>
        <taxon>Brachycera</taxon>
        <taxon>Muscomorpha</taxon>
        <taxon>Platypezoidea</taxon>
        <taxon>Phoridae</taxon>
        <taxon>Megaseliini</taxon>
        <taxon>Megaselia</taxon>
    </lineage>
</organism>
<dbReference type="EnsemblMetazoa" id="MESCA006790-RA">
    <property type="protein sequence ID" value="MESCA006790-PA"/>
    <property type="gene ID" value="MESCA006790"/>
</dbReference>
<dbReference type="Gene3D" id="1.25.10.10">
    <property type="entry name" value="Leucine-rich Repeat Variant"/>
    <property type="match status" value="1"/>
</dbReference>
<evidence type="ECO:0000256" key="6">
    <source>
        <dbReference type="ARBA" id="ARBA00022490"/>
    </source>
</evidence>
<dbReference type="PROSITE" id="PS50176">
    <property type="entry name" value="ARM_REPEAT"/>
    <property type="match status" value="8"/>
</dbReference>
<evidence type="ECO:0000256" key="4">
    <source>
        <dbReference type="ARBA" id="ARBA00005462"/>
    </source>
</evidence>
<evidence type="ECO:0000256" key="5">
    <source>
        <dbReference type="ARBA" id="ARBA00022289"/>
    </source>
</evidence>
<protein>
    <recommendedName>
        <fullName evidence="5">Armadillo segment polarity protein</fullName>
    </recommendedName>
</protein>
<dbReference type="GO" id="GO:0007155">
    <property type="term" value="P:cell adhesion"/>
    <property type="evidence" value="ECO:0007669"/>
    <property type="project" value="UniProtKB-KW"/>
</dbReference>
<dbReference type="PANTHER" id="PTHR45976">
    <property type="entry name" value="ARMADILLO SEGMENT POLARITY PROTEIN"/>
    <property type="match status" value="1"/>
</dbReference>
<feature type="repeat" description="ARM" evidence="12">
    <location>
        <begin position="480"/>
        <end position="523"/>
    </location>
</feature>
<feature type="repeat" description="ARM" evidence="12">
    <location>
        <begin position="203"/>
        <end position="246"/>
    </location>
</feature>
<dbReference type="GO" id="GO:0005911">
    <property type="term" value="C:cell-cell junction"/>
    <property type="evidence" value="ECO:0007669"/>
    <property type="project" value="UniProtKB-ARBA"/>
</dbReference>
<evidence type="ECO:0000256" key="3">
    <source>
        <dbReference type="ARBA" id="ARBA00004496"/>
    </source>
</evidence>
<evidence type="ECO:0000256" key="2">
    <source>
        <dbReference type="ARBA" id="ARBA00004413"/>
    </source>
</evidence>
<evidence type="ECO:0000256" key="8">
    <source>
        <dbReference type="ARBA" id="ARBA00022716"/>
    </source>
</evidence>
<dbReference type="PRINTS" id="PR01869">
    <property type="entry name" value="BCATNINFAMLY"/>
</dbReference>
<evidence type="ECO:0000256" key="7">
    <source>
        <dbReference type="ARBA" id="ARBA00022687"/>
    </source>
</evidence>
<comment type="subcellular location">
    <subcellularLocation>
        <location evidence="1">Cell junction</location>
    </subcellularLocation>
    <subcellularLocation>
        <location evidence="2">Cell membrane</location>
        <topology evidence="2">Peripheral membrane protein</topology>
        <orientation evidence="2">Cytoplasmic side</orientation>
    </subcellularLocation>
    <subcellularLocation>
        <location evidence="3">Cytoplasm</location>
    </subcellularLocation>
</comment>
<sequence length="786" mass="86732">MSYQMPQQNRNIVHNQHNSYNPADLPMPSAKEQTMMWQQNSYLCDSGIQSGVVTQVPSLNGREDEEMDGEQLMFDLDQGFSQNITQDQIDDMNQQLSQTRSQRIRAAMFPETLDEGTEIPSTQFDPQQQTAVQRLAEPSQMLKHAVVNLINYQDDAELATRAIPELIKLLNDEDQVIVSQAATMVLQLSKKEASRHAIMNSPQVVAALVRAISKSNDLETTKGAVGTLHYLSHHRQGLLAIFKSGAITTLHNLLLHQDGSKMQVRLAGGLQKMVTLLQRNNVKFLAVVTDCLQILAYANQESKLIILASGGPNELVRIMRSYDYEKLLWSTSRVLKVLSVCSSNKPAIVECGGMQALANHLVSQSNRLVQNCLWTLRNLSDAATKVEGLEQLLSSLVQVLASTDVNVVTCAAGILSNLTCNNQRNKITVCQVGGVDALVRTIIGAGDREEITEPAVCALRHLTSRHTEAEHAQNSIRMNNGLWVIVKLLHPPSRWPLIKAVIGLIRNLALCSENHAPLREHGAILHLVRLLSKAYQDIERQRSSVATTGSQQACAYADGYLAKESHNRVLIRQQNVIPIFIRLLYNEIENIQRVAAGVLCELATDKEASEIIEQEGATAPLTELLHSRNEGVATYAAAVLFRMSEDKPQDYKKRLSIELTNSLSLRDENNLWANNDMGMGPDFQDMLVPDAYEGLYAQGPPSVHSSHGGRPFQQGYDALPIDSMQCLDINSPMAGAGPSCAPTSPYSMDMDVPEMGGAGELNFNLDNMPTPPTDNTNLAAWYDTDC</sequence>
<dbReference type="HOGENOM" id="CLU_008757_1_1_1"/>
<evidence type="ECO:0000256" key="12">
    <source>
        <dbReference type="PROSITE-ProRule" id="PRU00259"/>
    </source>
</evidence>
<dbReference type="GO" id="GO:0016055">
    <property type="term" value="P:Wnt signaling pathway"/>
    <property type="evidence" value="ECO:0007669"/>
    <property type="project" value="UniProtKB-KW"/>
</dbReference>
<accession>T1GSX6</accession>
<feature type="repeat" description="ARM" evidence="12">
    <location>
        <begin position="161"/>
        <end position="201"/>
    </location>
</feature>
<dbReference type="AlphaFoldDB" id="T1GSX6"/>
<feature type="repeat" description="ARM" evidence="12">
    <location>
        <begin position="433"/>
        <end position="470"/>
    </location>
</feature>
<dbReference type="SMART" id="SM00185">
    <property type="entry name" value="ARM"/>
    <property type="match status" value="11"/>
</dbReference>
<dbReference type="InterPro" id="IPR013284">
    <property type="entry name" value="Beta-catenin"/>
</dbReference>
<comment type="similarity">
    <text evidence="4">Belongs to the beta-catenin family.</text>
</comment>
<dbReference type="Proteomes" id="UP000015102">
    <property type="component" value="Unassembled WGS sequence"/>
</dbReference>
<dbReference type="SUPFAM" id="SSF48371">
    <property type="entry name" value="ARM repeat"/>
    <property type="match status" value="1"/>
</dbReference>
<evidence type="ECO:0000256" key="9">
    <source>
        <dbReference type="ARBA" id="ARBA00022737"/>
    </source>
</evidence>
<feature type="repeat" description="ARM" evidence="12">
    <location>
        <begin position="391"/>
        <end position="433"/>
    </location>
</feature>
<feature type="repeat" description="ARM" evidence="12">
    <location>
        <begin position="575"/>
        <end position="617"/>
    </location>
</feature>
<evidence type="ECO:0000313" key="14">
    <source>
        <dbReference type="Proteomes" id="UP000015102"/>
    </source>
</evidence>
<dbReference type="InterPro" id="IPR000225">
    <property type="entry name" value="Armadillo"/>
</dbReference>
<keyword evidence="10" id="KW-0130">Cell adhesion</keyword>
<keyword evidence="14" id="KW-1185">Reference proteome</keyword>
<keyword evidence="9" id="KW-0677">Repeat</keyword>
<dbReference type="OMA" id="SHHQQGL"/>
<evidence type="ECO:0000313" key="13">
    <source>
        <dbReference type="EnsemblMetazoa" id="MESCA006790-PA"/>
    </source>
</evidence>
<keyword evidence="7" id="KW-0879">Wnt signaling pathway</keyword>
<evidence type="ECO:0000256" key="1">
    <source>
        <dbReference type="ARBA" id="ARBA00004282"/>
    </source>
</evidence>
<reference evidence="13" key="2">
    <citation type="submission" date="2015-06" db="UniProtKB">
        <authorList>
            <consortium name="EnsemblMetazoa"/>
        </authorList>
    </citation>
    <scope>IDENTIFICATION</scope>
</reference>
<keyword evidence="8" id="KW-0217">Developmental protein</keyword>
<dbReference type="InterPro" id="IPR016024">
    <property type="entry name" value="ARM-type_fold"/>
</dbReference>
<dbReference type="GO" id="GO:0045296">
    <property type="term" value="F:cadherin binding"/>
    <property type="evidence" value="ECO:0007669"/>
    <property type="project" value="InterPro"/>
</dbReference>
<dbReference type="InterPro" id="IPR011989">
    <property type="entry name" value="ARM-like"/>
</dbReference>
<dbReference type="Pfam" id="PF00514">
    <property type="entry name" value="Arm"/>
    <property type="match status" value="3"/>
</dbReference>
<keyword evidence="11" id="KW-0965">Cell junction</keyword>
<dbReference type="STRING" id="36166.T1GSX6"/>
<proteinExistence type="inferred from homology"/>
<dbReference type="GO" id="GO:0005886">
    <property type="term" value="C:plasma membrane"/>
    <property type="evidence" value="ECO:0007669"/>
    <property type="project" value="UniProtKB-SubCell"/>
</dbReference>
<keyword evidence="8" id="KW-0709">Segmentation polarity protein</keyword>
<feature type="repeat" description="ARM" evidence="12">
    <location>
        <begin position="310"/>
        <end position="353"/>
    </location>
</feature>
<evidence type="ECO:0000256" key="11">
    <source>
        <dbReference type="ARBA" id="ARBA00022949"/>
    </source>
</evidence>
<dbReference type="GO" id="GO:0005737">
    <property type="term" value="C:cytoplasm"/>
    <property type="evidence" value="ECO:0007669"/>
    <property type="project" value="UniProtKB-SubCell"/>
</dbReference>
<dbReference type="EMBL" id="CAQQ02101881">
    <property type="status" value="NOT_ANNOTATED_CDS"/>
    <property type="molecule type" value="Genomic_DNA"/>
</dbReference>
<dbReference type="GO" id="GO:0007367">
    <property type="term" value="P:segment polarity determination"/>
    <property type="evidence" value="ECO:0007669"/>
    <property type="project" value="UniProtKB-KW"/>
</dbReference>
<evidence type="ECO:0000256" key="10">
    <source>
        <dbReference type="ARBA" id="ARBA00022889"/>
    </source>
</evidence>
<feature type="repeat" description="ARM" evidence="12">
    <location>
        <begin position="268"/>
        <end position="310"/>
    </location>
</feature>
<dbReference type="FunFam" id="1.25.10.10:FF:000015">
    <property type="entry name" value="Catenin beta-1"/>
    <property type="match status" value="1"/>
</dbReference>